<keyword evidence="7" id="KW-0175">Coiled coil</keyword>
<keyword evidence="3" id="KW-0158">Chromosome</keyword>
<dbReference type="OrthoDB" id="1884855at2759"/>
<evidence type="ECO:0000256" key="2">
    <source>
        <dbReference type="ARBA" id="ARBA00008643"/>
    </source>
</evidence>
<dbReference type="InterPro" id="IPR008685">
    <property type="entry name" value="Centromere_Mis12"/>
</dbReference>
<keyword evidence="8" id="KW-0131">Cell cycle</keyword>
<dbReference type="InParanoid" id="A0A0D2WPW9"/>
<keyword evidence="6" id="KW-0995">Kinetochore</keyword>
<dbReference type="AlphaFoldDB" id="A0A0D2WPW9"/>
<dbReference type="GO" id="GO:0005634">
    <property type="term" value="C:nucleus"/>
    <property type="evidence" value="ECO:0007669"/>
    <property type="project" value="InterPro"/>
</dbReference>
<proteinExistence type="inferred from homology"/>
<dbReference type="EMBL" id="KE346364">
    <property type="protein sequence ID" value="KJE92853.1"/>
    <property type="molecule type" value="Genomic_DNA"/>
</dbReference>
<evidence type="ECO:0000256" key="1">
    <source>
        <dbReference type="ARBA" id="ARBA00004629"/>
    </source>
</evidence>
<keyword evidence="5" id="KW-0498">Mitosis</keyword>
<dbReference type="GO" id="GO:0051382">
    <property type="term" value="P:kinetochore assembly"/>
    <property type="evidence" value="ECO:0007669"/>
    <property type="project" value="TreeGrafter"/>
</dbReference>
<comment type="similarity">
    <text evidence="2">Belongs to the mis12 family.</text>
</comment>
<keyword evidence="4" id="KW-0132">Cell division</keyword>
<dbReference type="PANTHER" id="PTHR14527">
    <property type="entry name" value="PROTEIN MIS12 HOMOLOG"/>
    <property type="match status" value="1"/>
</dbReference>
<dbReference type="GO" id="GO:0000070">
    <property type="term" value="P:mitotic sister chromatid segregation"/>
    <property type="evidence" value="ECO:0007669"/>
    <property type="project" value="TreeGrafter"/>
</dbReference>
<dbReference type="Pfam" id="PF05859">
    <property type="entry name" value="Mis12"/>
    <property type="match status" value="1"/>
</dbReference>
<evidence type="ECO:0000256" key="5">
    <source>
        <dbReference type="ARBA" id="ARBA00022776"/>
    </source>
</evidence>
<evidence type="ECO:0000256" key="7">
    <source>
        <dbReference type="ARBA" id="ARBA00023054"/>
    </source>
</evidence>
<accession>A0A0D2WPW9</accession>
<evidence type="ECO:0000256" key="9">
    <source>
        <dbReference type="ARBA" id="ARBA00023328"/>
    </source>
</evidence>
<comment type="subcellular location">
    <subcellularLocation>
        <location evidence="1">Chromosome</location>
        <location evidence="1">Centromere</location>
        <location evidence="1">Kinetochore</location>
    </subcellularLocation>
</comment>
<evidence type="ECO:0008006" key="12">
    <source>
        <dbReference type="Google" id="ProtNLM"/>
    </source>
</evidence>
<name>A0A0D2WPW9_CAPO3</name>
<evidence type="ECO:0000313" key="11">
    <source>
        <dbReference type="Proteomes" id="UP000008743"/>
    </source>
</evidence>
<dbReference type="GO" id="GO:0000444">
    <property type="term" value="C:MIS12/MIND type complex"/>
    <property type="evidence" value="ECO:0007669"/>
    <property type="project" value="TreeGrafter"/>
</dbReference>
<dbReference type="PhylomeDB" id="A0A0D2WPW9"/>
<dbReference type="Proteomes" id="UP000008743">
    <property type="component" value="Unassembled WGS sequence"/>
</dbReference>
<evidence type="ECO:0000256" key="3">
    <source>
        <dbReference type="ARBA" id="ARBA00022454"/>
    </source>
</evidence>
<dbReference type="STRING" id="595528.A0A0D2WPW9"/>
<evidence type="ECO:0000256" key="4">
    <source>
        <dbReference type="ARBA" id="ARBA00022618"/>
    </source>
</evidence>
<evidence type="ECO:0000256" key="6">
    <source>
        <dbReference type="ARBA" id="ARBA00022838"/>
    </source>
</evidence>
<evidence type="ECO:0000313" key="10">
    <source>
        <dbReference type="EMBL" id="KJE92853.1"/>
    </source>
</evidence>
<dbReference type="PANTHER" id="PTHR14527:SF2">
    <property type="entry name" value="PROTEIN MIS12 HOMOLOG"/>
    <property type="match status" value="1"/>
</dbReference>
<keyword evidence="11" id="KW-1185">Reference proteome</keyword>
<gene>
    <name evidence="10" type="ORF">CAOG_003744</name>
</gene>
<dbReference type="RefSeq" id="XP_004363472.1">
    <property type="nucleotide sequence ID" value="XM_004363415.2"/>
</dbReference>
<dbReference type="GO" id="GO:0051301">
    <property type="term" value="P:cell division"/>
    <property type="evidence" value="ECO:0007669"/>
    <property type="project" value="UniProtKB-KW"/>
</dbReference>
<reference evidence="11" key="1">
    <citation type="submission" date="2011-02" db="EMBL/GenBank/DDBJ databases">
        <title>The Genome Sequence of Capsaspora owczarzaki ATCC 30864.</title>
        <authorList>
            <person name="Russ C."/>
            <person name="Cuomo C."/>
            <person name="Burger G."/>
            <person name="Gray M.W."/>
            <person name="Holland P.W.H."/>
            <person name="King N."/>
            <person name="Lang F.B.F."/>
            <person name="Roger A.J."/>
            <person name="Ruiz-Trillo I."/>
            <person name="Young S.K."/>
            <person name="Zeng Q."/>
            <person name="Gargeya S."/>
            <person name="Alvarado L."/>
            <person name="Berlin A."/>
            <person name="Chapman S.B."/>
            <person name="Chen Z."/>
            <person name="Freedman E."/>
            <person name="Gellesch M."/>
            <person name="Goldberg J."/>
            <person name="Griggs A."/>
            <person name="Gujja S."/>
            <person name="Heilman E."/>
            <person name="Heiman D."/>
            <person name="Howarth C."/>
            <person name="Mehta T."/>
            <person name="Neiman D."/>
            <person name="Pearson M."/>
            <person name="Roberts A."/>
            <person name="Saif S."/>
            <person name="Shea T."/>
            <person name="Shenoy N."/>
            <person name="Sisk P."/>
            <person name="Stolte C."/>
            <person name="Sykes S."/>
            <person name="White J."/>
            <person name="Yandava C."/>
            <person name="Haas B."/>
            <person name="Nusbaum C."/>
            <person name="Birren B."/>
        </authorList>
    </citation>
    <scope>NUCLEOTIDE SEQUENCE</scope>
    <source>
        <strain evidence="11">ATCC 30864</strain>
    </source>
</reference>
<keyword evidence="9" id="KW-0137">Centromere</keyword>
<evidence type="ECO:0000256" key="8">
    <source>
        <dbReference type="ARBA" id="ARBA00023306"/>
    </source>
</evidence>
<organism evidence="10 11">
    <name type="scientific">Capsaspora owczarzaki (strain ATCC 30864)</name>
    <dbReference type="NCBI Taxonomy" id="595528"/>
    <lineage>
        <taxon>Eukaryota</taxon>
        <taxon>Filasterea</taxon>
        <taxon>Capsaspora</taxon>
    </lineage>
</organism>
<protein>
    <recommendedName>
        <fullName evidence="12">Protein MIS12 homolog</fullName>
    </recommendedName>
</protein>
<sequence length="267" mass="29710">MSSSTIAATSAPAPTTGIVLRDANGNIKLFETEAQLFDFTPTSFSDGIYNAVNDYLYDAADGLQSMLLSEKLFDNPEHTKKGMSLLLTKLQQSFDISLDKFEQYLLRNVLVINPSTRLPGDYRAVDPNSRYTAEQEAQVDAEIQELRTKLRAAQHVGQSLKQEAAELASLTQRSELLTTRVEAALQACKKNDVPHLTENAEFVCDTARDMASSMKELANVRSKLGEEENVIQNSVPTTRQLAEEFAHHHQQIKTVPLKELKQLADIL</sequence>